<protein>
    <submittedName>
        <fullName evidence="8">NADH dehydrogenase subunit D</fullName>
    </submittedName>
</protein>
<keyword evidence="5 6" id="KW-0520">NAD</keyword>
<dbReference type="InterPro" id="IPR022885">
    <property type="entry name" value="NDH1_su_D/H"/>
</dbReference>
<dbReference type="InterPro" id="IPR001135">
    <property type="entry name" value="NADH_Q_OxRdtase_suD"/>
</dbReference>
<dbReference type="RefSeq" id="WP_091409434.1">
    <property type="nucleotide sequence ID" value="NZ_LT629749.1"/>
</dbReference>
<evidence type="ECO:0000256" key="2">
    <source>
        <dbReference type="ARBA" id="ARBA00022448"/>
    </source>
</evidence>
<comment type="similarity">
    <text evidence="1 6">Belongs to the complex I 49 kDa subunit family.</text>
</comment>
<keyword evidence="4 6" id="KW-1278">Translocase</keyword>
<evidence type="ECO:0000256" key="1">
    <source>
        <dbReference type="ARBA" id="ARBA00005769"/>
    </source>
</evidence>
<evidence type="ECO:0000256" key="5">
    <source>
        <dbReference type="ARBA" id="ARBA00023027"/>
    </source>
</evidence>
<dbReference type="Proteomes" id="UP000199092">
    <property type="component" value="Chromosome I"/>
</dbReference>
<dbReference type="PANTHER" id="PTHR11993">
    <property type="entry name" value="NADH-UBIQUINONE OXIDOREDUCTASE 49 KDA SUBUNIT"/>
    <property type="match status" value="1"/>
</dbReference>
<evidence type="ECO:0000313" key="8">
    <source>
        <dbReference type="EMBL" id="SDR76824.1"/>
    </source>
</evidence>
<evidence type="ECO:0000259" key="7">
    <source>
        <dbReference type="Pfam" id="PF00346"/>
    </source>
</evidence>
<dbReference type="PANTHER" id="PTHR11993:SF10">
    <property type="entry name" value="NADH DEHYDROGENASE [UBIQUINONE] IRON-SULFUR PROTEIN 2, MITOCHONDRIAL"/>
    <property type="match status" value="1"/>
</dbReference>
<proteinExistence type="inferred from homology"/>
<evidence type="ECO:0000313" key="9">
    <source>
        <dbReference type="Proteomes" id="UP000199092"/>
    </source>
</evidence>
<dbReference type="GO" id="GO:0016651">
    <property type="term" value="F:oxidoreductase activity, acting on NAD(P)H"/>
    <property type="evidence" value="ECO:0007669"/>
    <property type="project" value="InterPro"/>
</dbReference>
<dbReference type="Gene3D" id="1.10.645.10">
    <property type="entry name" value="Cytochrome-c3 Hydrogenase, chain B"/>
    <property type="match status" value="1"/>
</dbReference>
<accession>A0A1H1LQE2</accession>
<keyword evidence="2 6" id="KW-0813">Transport</keyword>
<gene>
    <name evidence="8" type="ORF">SAMN04488543_0389</name>
</gene>
<reference evidence="8 9" key="1">
    <citation type="submission" date="2016-10" db="EMBL/GenBank/DDBJ databases">
        <authorList>
            <person name="de Groot N.N."/>
        </authorList>
    </citation>
    <scope>NUCLEOTIDE SEQUENCE [LARGE SCALE GENOMIC DNA]</scope>
    <source>
        <strain evidence="8 9">DSM 21741</strain>
    </source>
</reference>
<keyword evidence="9" id="KW-1185">Reference proteome</keyword>
<dbReference type="STRING" id="546871.SAMN04488543_0389"/>
<dbReference type="InterPro" id="IPR029014">
    <property type="entry name" value="NiFe-Hase_large"/>
</dbReference>
<feature type="domain" description="NADH-quinone oxidoreductase subunit D" evidence="7">
    <location>
        <begin position="152"/>
        <end position="306"/>
    </location>
</feature>
<dbReference type="OrthoDB" id="9801496at2"/>
<organism evidence="8 9">
    <name type="scientific">Friedmanniella luteola</name>
    <dbReference type="NCBI Taxonomy" id="546871"/>
    <lineage>
        <taxon>Bacteria</taxon>
        <taxon>Bacillati</taxon>
        <taxon>Actinomycetota</taxon>
        <taxon>Actinomycetes</taxon>
        <taxon>Propionibacteriales</taxon>
        <taxon>Nocardioidaceae</taxon>
        <taxon>Friedmanniella</taxon>
    </lineage>
</organism>
<dbReference type="PROSITE" id="PS00535">
    <property type="entry name" value="COMPLEX1_49K"/>
    <property type="match status" value="1"/>
</dbReference>
<evidence type="ECO:0000256" key="6">
    <source>
        <dbReference type="RuleBase" id="RU003685"/>
    </source>
</evidence>
<dbReference type="EMBL" id="LT629749">
    <property type="protein sequence ID" value="SDR76824.1"/>
    <property type="molecule type" value="Genomic_DNA"/>
</dbReference>
<feature type="domain" description="NADH-quinone oxidoreductase subunit D" evidence="7">
    <location>
        <begin position="311"/>
        <end position="385"/>
    </location>
</feature>
<evidence type="ECO:0000256" key="4">
    <source>
        <dbReference type="ARBA" id="ARBA00022967"/>
    </source>
</evidence>
<evidence type="ECO:0000256" key="3">
    <source>
        <dbReference type="ARBA" id="ARBA00022719"/>
    </source>
</evidence>
<name>A0A1H1LQE2_9ACTN</name>
<dbReference type="GO" id="GO:0051287">
    <property type="term" value="F:NAD binding"/>
    <property type="evidence" value="ECO:0007669"/>
    <property type="project" value="InterPro"/>
</dbReference>
<dbReference type="SUPFAM" id="SSF56762">
    <property type="entry name" value="HydB/Nqo4-like"/>
    <property type="match status" value="1"/>
</dbReference>
<keyword evidence="3" id="KW-0874">Quinone</keyword>
<dbReference type="AlphaFoldDB" id="A0A1H1LQE2"/>
<dbReference type="Pfam" id="PF00346">
    <property type="entry name" value="Complex1_49kDa"/>
    <property type="match status" value="2"/>
</dbReference>
<sequence length="385" mass="40173">MHVPLRVLVGSPAVGVLPDAATAPADGTVVLDLGADHPSSTGLVELDLWTEDGVVTSARVVVGALHRGAEKLFEVRDYRQIGMLADRHDWQAPFFGELGVALVCEQLLGLEVPVRAAWLRLLLAEHTRLLSHLGFLTALAARLPGAPALAPLREALREQTRRLTGNRVHPMVARIGGLAVDADVDWLAGETALTARVRAAAERTTALLAADPSLGSGVAPLEAGTVAAFGLGGVLARASGVALDLRRAPSPLPYAGLAALLRPAPSTAGDARARWAAQLAEVVDACALVDACAARLADLDGPVEVRLGKIVKLPEGEGYLALEAPLGVAGFFVVSRGEKTPWRFKLRTPSFSNAAALERVLVGVPVADLELALASVGYVVGDIDR</sequence>
<dbReference type="GO" id="GO:0048038">
    <property type="term" value="F:quinone binding"/>
    <property type="evidence" value="ECO:0007669"/>
    <property type="project" value="UniProtKB-KW"/>
</dbReference>
<dbReference type="InterPro" id="IPR014029">
    <property type="entry name" value="NADH_UbQ_OxRdtase_49kDa_CS"/>
</dbReference>